<keyword evidence="6" id="KW-1133">Transmembrane helix</keyword>
<evidence type="ECO:0000256" key="3">
    <source>
        <dbReference type="ARBA" id="ARBA00023209"/>
    </source>
</evidence>
<proteinExistence type="predicted"/>
<organism evidence="8 9">
    <name type="scientific">Novosphingobium aquae</name>
    <dbReference type="NCBI Taxonomy" id="3133435"/>
    <lineage>
        <taxon>Bacteria</taxon>
        <taxon>Pseudomonadati</taxon>
        <taxon>Pseudomonadota</taxon>
        <taxon>Alphaproteobacteria</taxon>
        <taxon>Sphingomonadales</taxon>
        <taxon>Sphingomonadaceae</taxon>
        <taxon>Novosphingobium</taxon>
    </lineage>
</organism>
<feature type="domain" description="Phospholipid/glycerol acyltransferase" evidence="7">
    <location>
        <begin position="73"/>
        <end position="187"/>
    </location>
</feature>
<dbReference type="PANTHER" id="PTHR10434">
    <property type="entry name" value="1-ACYL-SN-GLYCEROL-3-PHOSPHATE ACYLTRANSFERASE"/>
    <property type="match status" value="1"/>
</dbReference>
<keyword evidence="5 8" id="KW-0012">Acyltransferase</keyword>
<keyword evidence="3" id="KW-0594">Phospholipid biosynthesis</keyword>
<evidence type="ECO:0000256" key="2">
    <source>
        <dbReference type="ARBA" id="ARBA00022679"/>
    </source>
</evidence>
<dbReference type="InterPro" id="IPR002123">
    <property type="entry name" value="Plipid/glycerol_acylTrfase"/>
</dbReference>
<gene>
    <name evidence="8" type="ORF">WG900_14865</name>
</gene>
<evidence type="ECO:0000259" key="7">
    <source>
        <dbReference type="SMART" id="SM00563"/>
    </source>
</evidence>
<dbReference type="RefSeq" id="WP_339968180.1">
    <property type="nucleotide sequence ID" value="NZ_JBBHJY010000008.1"/>
</dbReference>
<name>A0ABU8SBD4_9SPHN</name>
<dbReference type="SMART" id="SM00563">
    <property type="entry name" value="PlsC"/>
    <property type="match status" value="1"/>
</dbReference>
<dbReference type="PANTHER" id="PTHR10434:SF59">
    <property type="entry name" value="1-ACYL-SN-GLYCEROL-3-PHOSPHATE ACYLTRANSFERASE"/>
    <property type="match status" value="1"/>
</dbReference>
<evidence type="ECO:0000256" key="1">
    <source>
        <dbReference type="ARBA" id="ARBA00005189"/>
    </source>
</evidence>
<reference evidence="8 9" key="1">
    <citation type="submission" date="2024-03" db="EMBL/GenBank/DDBJ databases">
        <authorList>
            <person name="Jo J.-H."/>
        </authorList>
    </citation>
    <scope>NUCLEOTIDE SEQUENCE [LARGE SCALE GENOMIC DNA]</scope>
    <source>
        <strain evidence="8 9">AS3R-12</strain>
    </source>
</reference>
<keyword evidence="4" id="KW-1208">Phospholipid metabolism</keyword>
<evidence type="ECO:0000313" key="9">
    <source>
        <dbReference type="Proteomes" id="UP001379235"/>
    </source>
</evidence>
<protein>
    <submittedName>
        <fullName evidence="8">Lysophospholipid acyltransferase family protein</fullName>
    </submittedName>
</protein>
<keyword evidence="2" id="KW-0808">Transferase</keyword>
<evidence type="ECO:0000256" key="5">
    <source>
        <dbReference type="ARBA" id="ARBA00023315"/>
    </source>
</evidence>
<comment type="pathway">
    <text evidence="1">Lipid metabolism.</text>
</comment>
<dbReference type="GO" id="GO:0016746">
    <property type="term" value="F:acyltransferase activity"/>
    <property type="evidence" value="ECO:0007669"/>
    <property type="project" value="UniProtKB-KW"/>
</dbReference>
<keyword evidence="9" id="KW-1185">Reference proteome</keyword>
<feature type="transmembrane region" description="Helical" evidence="6">
    <location>
        <begin position="6"/>
        <end position="29"/>
    </location>
</feature>
<keyword evidence="6" id="KW-0812">Transmembrane</keyword>
<keyword evidence="3" id="KW-0443">Lipid metabolism</keyword>
<sequence length="234" mass="25891">MKLLIAVVRSIAFYLAFYLGSFLLALASIPASFMARRHMAGLGAAWARWHRWCTRYLIGVKIVIEGTVPSGKVIVAGKHESFFEAIDLPNLLDRPVPFAKSELLDIPLWGKVGEAYGMVRVERDQGAKALRAMLQQARKFGEEGRPLVIFPEGTRVAPGECPPLRSGFAGVYKLVGLPVIPMAVQSGHIYHRWIKRSGTIRVQFGPEIPPGLPRDGIEERVRVAINVLNAEPRS</sequence>
<comment type="caution">
    <text evidence="8">The sequence shown here is derived from an EMBL/GenBank/DDBJ whole genome shotgun (WGS) entry which is preliminary data.</text>
</comment>
<evidence type="ECO:0000256" key="6">
    <source>
        <dbReference type="SAM" id="Phobius"/>
    </source>
</evidence>
<dbReference type="Proteomes" id="UP001379235">
    <property type="component" value="Unassembled WGS sequence"/>
</dbReference>
<accession>A0ABU8SBD4</accession>
<dbReference type="CDD" id="cd07989">
    <property type="entry name" value="LPLAT_AGPAT-like"/>
    <property type="match status" value="1"/>
</dbReference>
<dbReference type="Pfam" id="PF01553">
    <property type="entry name" value="Acyltransferase"/>
    <property type="match status" value="1"/>
</dbReference>
<evidence type="ECO:0000313" key="8">
    <source>
        <dbReference type="EMBL" id="MEJ6011200.1"/>
    </source>
</evidence>
<keyword evidence="3" id="KW-0444">Lipid biosynthesis</keyword>
<keyword evidence="6" id="KW-0472">Membrane</keyword>
<dbReference type="SUPFAM" id="SSF69593">
    <property type="entry name" value="Glycerol-3-phosphate (1)-acyltransferase"/>
    <property type="match status" value="1"/>
</dbReference>
<dbReference type="EMBL" id="JBBHJY010000008">
    <property type="protein sequence ID" value="MEJ6011200.1"/>
    <property type="molecule type" value="Genomic_DNA"/>
</dbReference>
<evidence type="ECO:0000256" key="4">
    <source>
        <dbReference type="ARBA" id="ARBA00023264"/>
    </source>
</evidence>